<organism evidence="2 3">
    <name type="scientific">Arctia plantaginis</name>
    <name type="common">Wood tiger moth</name>
    <name type="synonym">Phalaena plantaginis</name>
    <dbReference type="NCBI Taxonomy" id="874455"/>
    <lineage>
        <taxon>Eukaryota</taxon>
        <taxon>Metazoa</taxon>
        <taxon>Ecdysozoa</taxon>
        <taxon>Arthropoda</taxon>
        <taxon>Hexapoda</taxon>
        <taxon>Insecta</taxon>
        <taxon>Pterygota</taxon>
        <taxon>Neoptera</taxon>
        <taxon>Endopterygota</taxon>
        <taxon>Lepidoptera</taxon>
        <taxon>Glossata</taxon>
        <taxon>Ditrysia</taxon>
        <taxon>Noctuoidea</taxon>
        <taxon>Erebidae</taxon>
        <taxon>Arctiinae</taxon>
        <taxon>Arctia</taxon>
    </lineage>
</organism>
<dbReference type="OrthoDB" id="7462410at2759"/>
<evidence type="ECO:0000256" key="1">
    <source>
        <dbReference type="SAM" id="MobiDB-lite"/>
    </source>
</evidence>
<accession>A0A8S1B204</accession>
<comment type="caution">
    <text evidence="2">The sequence shown here is derived from an EMBL/GenBank/DDBJ whole genome shotgun (WGS) entry which is preliminary data.</text>
</comment>
<feature type="compositionally biased region" description="Low complexity" evidence="1">
    <location>
        <begin position="247"/>
        <end position="265"/>
    </location>
</feature>
<proteinExistence type="predicted"/>
<evidence type="ECO:0000313" key="2">
    <source>
        <dbReference type="EMBL" id="CAB3253414.1"/>
    </source>
</evidence>
<keyword evidence="3" id="KW-1185">Reference proteome</keyword>
<evidence type="ECO:0000313" key="3">
    <source>
        <dbReference type="Proteomes" id="UP000494106"/>
    </source>
</evidence>
<gene>
    <name evidence="2" type="ORF">APLA_LOCUS14089</name>
</gene>
<dbReference type="EMBL" id="CADEBC010000561">
    <property type="protein sequence ID" value="CAB3253414.1"/>
    <property type="molecule type" value="Genomic_DNA"/>
</dbReference>
<name>A0A8S1B204_ARCPL</name>
<dbReference type="Proteomes" id="UP000494106">
    <property type="component" value="Unassembled WGS sequence"/>
</dbReference>
<protein>
    <submittedName>
        <fullName evidence="2">Uncharacterized protein</fullName>
    </submittedName>
</protein>
<sequence length="368" mass="42319">MYFDGKQWRERKSLPDRYSNITSANKSSIEVINFDAFETINMPTSLNNSLFKDYEIHKRASDNESVNVKKRNRSDNNAIELEINIILNQILNFIETRYNNTKDTKARASLSSNPEAWIKLVLELSKALKEIAVRANESYYMLIQQPTPSFVIKTWRKSFRNRPEDERLDGFVGVLSEVTANEISEDLDRKNEIFMNEEFPLKLNLRQNVENLMDQDIEEDNHRYVYMDTESGDIVSDGIEEVRSDGTTYTTTPETTTEAMTTEPTKNPETTLDPRKRPVYMDDLNKALSDLEKKLLKNTSPATTNTPCSGFTKSSSTPKHGVSRIGTVRNIGDILQLLKKAVQVEKHLPQAHDENLDWVQIKIPKDMK</sequence>
<feature type="compositionally biased region" description="Polar residues" evidence="1">
    <location>
        <begin position="299"/>
        <end position="318"/>
    </location>
</feature>
<reference evidence="2 3" key="1">
    <citation type="submission" date="2020-04" db="EMBL/GenBank/DDBJ databases">
        <authorList>
            <person name="Wallbank WR R."/>
            <person name="Pardo Diaz C."/>
            <person name="Kozak K."/>
            <person name="Martin S."/>
            <person name="Jiggins C."/>
            <person name="Moest M."/>
            <person name="Warren A I."/>
            <person name="Byers J.R.P. K."/>
            <person name="Montejo-Kovacevich G."/>
            <person name="Yen C E."/>
        </authorList>
    </citation>
    <scope>NUCLEOTIDE SEQUENCE [LARGE SCALE GENOMIC DNA]</scope>
</reference>
<feature type="region of interest" description="Disordered" evidence="1">
    <location>
        <begin position="299"/>
        <end position="322"/>
    </location>
</feature>
<dbReference type="AlphaFoldDB" id="A0A8S1B204"/>
<feature type="region of interest" description="Disordered" evidence="1">
    <location>
        <begin position="245"/>
        <end position="276"/>
    </location>
</feature>